<dbReference type="EMBL" id="QFOT01000011">
    <property type="protein sequence ID" value="PZP56953.1"/>
    <property type="molecule type" value="Genomic_DNA"/>
</dbReference>
<dbReference type="SUPFAM" id="SSF143456">
    <property type="entry name" value="VC0467-like"/>
    <property type="match status" value="1"/>
</dbReference>
<gene>
    <name evidence="3" type="ORF">DI586_02050</name>
</gene>
<sequence length="189" mass="20523">MDTDTTSLKGKLLLAMPGMGDPRFHKAVIFMCSDNIEGSMGIILNQQLPGMVLGDLFTEIGVDIPTDENSKQPVMMGGPVETSRGFLLHTMDYDSAETIRVNEKFGVSGTIEALKSYASGQSPRNVLFALGYAGWGPGQLSQEILDNAWLVVDADYELIFNTDITERWARAMSRHGIDPARLSGNAGHA</sequence>
<dbReference type="InterPro" id="IPR003774">
    <property type="entry name" value="AlgH-like"/>
</dbReference>
<dbReference type="PANTHER" id="PTHR30327">
    <property type="entry name" value="UNCHARACTERIZED PROTEIN YQGE"/>
    <property type="match status" value="1"/>
</dbReference>
<comment type="caution">
    <text evidence="3">The sequence shown here is derived from an EMBL/GenBank/DDBJ whole genome shotgun (WGS) entry which is preliminary data.</text>
</comment>
<evidence type="ECO:0000256" key="2">
    <source>
        <dbReference type="HAMAP-Rule" id="MF_00758"/>
    </source>
</evidence>
<dbReference type="Gene3D" id="3.40.1740.10">
    <property type="entry name" value="VC0467-like"/>
    <property type="match status" value="1"/>
</dbReference>
<proteinExistence type="inferred from homology"/>
<evidence type="ECO:0000313" key="4">
    <source>
        <dbReference type="Proteomes" id="UP000249739"/>
    </source>
</evidence>
<evidence type="ECO:0000313" key="3">
    <source>
        <dbReference type="EMBL" id="PZP56953.1"/>
    </source>
</evidence>
<accession>A0A2W5FPR4</accession>
<dbReference type="HAMAP" id="MF_00758">
    <property type="entry name" value="UPF0301"/>
    <property type="match status" value="1"/>
</dbReference>
<dbReference type="PANTHER" id="PTHR30327:SF1">
    <property type="entry name" value="UPF0301 PROTEIN YQGE"/>
    <property type="match status" value="1"/>
</dbReference>
<protein>
    <recommendedName>
        <fullName evidence="2">UPF0301 protein DI586_02050</fullName>
    </recommendedName>
</protein>
<dbReference type="Proteomes" id="UP000249739">
    <property type="component" value="Unassembled WGS sequence"/>
</dbReference>
<name>A0A2W5FPR4_9BACT</name>
<dbReference type="AlphaFoldDB" id="A0A2W5FPR4"/>
<dbReference type="GO" id="GO:0005829">
    <property type="term" value="C:cytosol"/>
    <property type="evidence" value="ECO:0007669"/>
    <property type="project" value="TreeGrafter"/>
</dbReference>
<dbReference type="Pfam" id="PF02622">
    <property type="entry name" value="DUF179"/>
    <property type="match status" value="1"/>
</dbReference>
<reference evidence="3 4" key="1">
    <citation type="submission" date="2017-08" db="EMBL/GenBank/DDBJ databases">
        <title>Infants hospitalized years apart are colonized by the same room-sourced microbial strains.</title>
        <authorList>
            <person name="Brooks B."/>
            <person name="Olm M.R."/>
            <person name="Firek B.A."/>
            <person name="Baker R."/>
            <person name="Thomas B.C."/>
            <person name="Morowitz M.J."/>
            <person name="Banfield J.F."/>
        </authorList>
    </citation>
    <scope>NUCLEOTIDE SEQUENCE [LARGE SCALE GENOMIC DNA]</scope>
    <source>
        <strain evidence="3">S2_006_000_R2_64</strain>
    </source>
</reference>
<organism evidence="3 4">
    <name type="scientific">Micavibrio aeruginosavorus</name>
    <dbReference type="NCBI Taxonomy" id="349221"/>
    <lineage>
        <taxon>Bacteria</taxon>
        <taxon>Pseudomonadati</taxon>
        <taxon>Bdellovibrionota</taxon>
        <taxon>Bdellovibrionia</taxon>
        <taxon>Bdellovibrionales</taxon>
        <taxon>Pseudobdellovibrionaceae</taxon>
        <taxon>Micavibrio</taxon>
    </lineage>
</organism>
<evidence type="ECO:0000256" key="1">
    <source>
        <dbReference type="ARBA" id="ARBA00009600"/>
    </source>
</evidence>
<comment type="similarity">
    <text evidence="1 2">Belongs to the UPF0301 (AlgH) family.</text>
</comment>